<dbReference type="SUPFAM" id="SSF47226">
    <property type="entry name" value="Histidine-containing phosphotransfer domain, HPT domain"/>
    <property type="match status" value="1"/>
</dbReference>
<sequence length="127" mass="13750">MVEQISILHPHDTAFFDEDTLNALSRDLGPNVAENILCRALEDMAARLNQIRDEYSEGNETALRKSVRSLIPIAEQIGLPAVSSIARDVLICVDRGEGVSIAATLCRLLRSGELAISCADLGMDLSV</sequence>
<proteinExistence type="predicted"/>
<reference evidence="1 2" key="1">
    <citation type="submission" date="2016-11" db="EMBL/GenBank/DDBJ databases">
        <authorList>
            <person name="Jaros S."/>
            <person name="Januszkiewicz K."/>
            <person name="Wedrychowicz H."/>
        </authorList>
    </citation>
    <scope>NUCLEOTIDE SEQUENCE [LARGE SCALE GENOMIC DNA]</scope>
    <source>
        <strain evidence="1 2">DSM 29431</strain>
    </source>
</reference>
<evidence type="ECO:0000313" key="2">
    <source>
        <dbReference type="Proteomes" id="UP000184221"/>
    </source>
</evidence>
<dbReference type="STRING" id="996342.SAMN05443551_2355"/>
<dbReference type="EMBL" id="FQXC01000003">
    <property type="protein sequence ID" value="SHH53985.1"/>
    <property type="molecule type" value="Genomic_DNA"/>
</dbReference>
<dbReference type="Gene3D" id="1.20.120.160">
    <property type="entry name" value="HPT domain"/>
    <property type="match status" value="1"/>
</dbReference>
<gene>
    <name evidence="1" type="ORF">SAMN05443551_2355</name>
</gene>
<dbReference type="RefSeq" id="WP_072777716.1">
    <property type="nucleotide sequence ID" value="NZ_FQXC01000003.1"/>
</dbReference>
<keyword evidence="2" id="KW-1185">Reference proteome</keyword>
<name>A0A1M5TT41_9RHOB</name>
<evidence type="ECO:0008006" key="3">
    <source>
        <dbReference type="Google" id="ProtNLM"/>
    </source>
</evidence>
<dbReference type="Proteomes" id="UP000184221">
    <property type="component" value="Unassembled WGS sequence"/>
</dbReference>
<organism evidence="1 2">
    <name type="scientific">Marivita hallyeonensis</name>
    <dbReference type="NCBI Taxonomy" id="996342"/>
    <lineage>
        <taxon>Bacteria</taxon>
        <taxon>Pseudomonadati</taxon>
        <taxon>Pseudomonadota</taxon>
        <taxon>Alphaproteobacteria</taxon>
        <taxon>Rhodobacterales</taxon>
        <taxon>Roseobacteraceae</taxon>
        <taxon>Marivita</taxon>
    </lineage>
</organism>
<dbReference type="OrthoDB" id="7873775at2"/>
<dbReference type="InterPro" id="IPR036641">
    <property type="entry name" value="HPT_dom_sf"/>
</dbReference>
<evidence type="ECO:0000313" key="1">
    <source>
        <dbReference type="EMBL" id="SHH53985.1"/>
    </source>
</evidence>
<accession>A0A1M5TT41</accession>
<dbReference type="GO" id="GO:0000160">
    <property type="term" value="P:phosphorelay signal transduction system"/>
    <property type="evidence" value="ECO:0007669"/>
    <property type="project" value="InterPro"/>
</dbReference>
<protein>
    <recommendedName>
        <fullName evidence="3">Hpt domain-containing protein</fullName>
    </recommendedName>
</protein>
<dbReference type="AlphaFoldDB" id="A0A1M5TT41"/>